<organism evidence="1 2">
    <name type="scientific">Leersia perrieri</name>
    <dbReference type="NCBI Taxonomy" id="77586"/>
    <lineage>
        <taxon>Eukaryota</taxon>
        <taxon>Viridiplantae</taxon>
        <taxon>Streptophyta</taxon>
        <taxon>Embryophyta</taxon>
        <taxon>Tracheophyta</taxon>
        <taxon>Spermatophyta</taxon>
        <taxon>Magnoliopsida</taxon>
        <taxon>Liliopsida</taxon>
        <taxon>Poales</taxon>
        <taxon>Poaceae</taxon>
        <taxon>BOP clade</taxon>
        <taxon>Oryzoideae</taxon>
        <taxon>Oryzeae</taxon>
        <taxon>Oryzinae</taxon>
        <taxon>Leersia</taxon>
    </lineage>
</organism>
<protein>
    <submittedName>
        <fullName evidence="1">Uncharacterized protein</fullName>
    </submittedName>
</protein>
<accession>A0A0D9VCQ5</accession>
<reference evidence="2" key="2">
    <citation type="submission" date="2013-12" db="EMBL/GenBank/DDBJ databases">
        <authorList>
            <person name="Yu Y."/>
            <person name="Lee S."/>
            <person name="de Baynast K."/>
            <person name="Wissotski M."/>
            <person name="Liu L."/>
            <person name="Talag J."/>
            <person name="Goicoechea J."/>
            <person name="Angelova A."/>
            <person name="Jetty R."/>
            <person name="Kudrna D."/>
            <person name="Golser W."/>
            <person name="Rivera L."/>
            <person name="Zhang J."/>
            <person name="Wing R."/>
        </authorList>
    </citation>
    <scope>NUCLEOTIDE SEQUENCE</scope>
</reference>
<reference evidence="1 2" key="1">
    <citation type="submission" date="2012-08" db="EMBL/GenBank/DDBJ databases">
        <title>Oryza genome evolution.</title>
        <authorList>
            <person name="Wing R.A."/>
        </authorList>
    </citation>
    <scope>NUCLEOTIDE SEQUENCE</scope>
</reference>
<reference evidence="1" key="3">
    <citation type="submission" date="2015-04" db="UniProtKB">
        <authorList>
            <consortium name="EnsemblPlants"/>
        </authorList>
    </citation>
    <scope>IDENTIFICATION</scope>
</reference>
<dbReference type="EnsemblPlants" id="LPERR02G04690.2">
    <property type="protein sequence ID" value="LPERR02G04690.2"/>
    <property type="gene ID" value="LPERR02G04690"/>
</dbReference>
<dbReference type="AlphaFoldDB" id="A0A0D9VCQ5"/>
<dbReference type="Proteomes" id="UP000032180">
    <property type="component" value="Chromosome 2"/>
</dbReference>
<dbReference type="HOGENOM" id="CLU_938065_0_0_1"/>
<sequence>MLLTPIFALYEKKIDRMILCYPGFNQHLSSWLPNQSFKGRFISPLWQHLIRDVLSSPVTELKNADLGNIDTYALETKPDRIKIILLPFESAEVQWRTDFASFLIEHLQSKSKLTMLDHFIRMLQRDCKVEDLINHPLLQGFDSISNLIRITWRERKNVTTEMELLLNSTVRSMRNNTLWSSVTTTDPVVSDYISKTSEHNSFGLFTVIKKIAAHYVENHRKLNQGKAMFNVCRRHPVELIEETWPGAC</sequence>
<keyword evidence="2" id="KW-1185">Reference proteome</keyword>
<name>A0A0D9VCQ5_9ORYZ</name>
<proteinExistence type="predicted"/>
<evidence type="ECO:0000313" key="1">
    <source>
        <dbReference type="EnsemblPlants" id="LPERR02G04690.2"/>
    </source>
</evidence>
<dbReference type="Gramene" id="LPERR02G04690.2">
    <property type="protein sequence ID" value="LPERR02G04690.2"/>
    <property type="gene ID" value="LPERR02G04690"/>
</dbReference>
<evidence type="ECO:0000313" key="2">
    <source>
        <dbReference type="Proteomes" id="UP000032180"/>
    </source>
</evidence>